<dbReference type="SMART" id="SM00248">
    <property type="entry name" value="ANK"/>
    <property type="match status" value="8"/>
</dbReference>
<feature type="transmembrane region" description="Helical" evidence="2">
    <location>
        <begin position="917"/>
        <end position="934"/>
    </location>
</feature>
<evidence type="ECO:0000256" key="2">
    <source>
        <dbReference type="SAM" id="Phobius"/>
    </source>
</evidence>
<dbReference type="STRING" id="1156394.T0Q048"/>
<dbReference type="Pfam" id="PF12796">
    <property type="entry name" value="Ank_2"/>
    <property type="match status" value="2"/>
</dbReference>
<dbReference type="PROSITE" id="PS50297">
    <property type="entry name" value="ANK_REP_REGION"/>
    <property type="match status" value="3"/>
</dbReference>
<evidence type="ECO:0000256" key="1">
    <source>
        <dbReference type="PROSITE-ProRule" id="PRU00023"/>
    </source>
</evidence>
<keyword evidence="1" id="KW-0040">ANK repeat</keyword>
<feature type="transmembrane region" description="Helical" evidence="2">
    <location>
        <begin position="940"/>
        <end position="959"/>
    </location>
</feature>
<keyword evidence="2" id="KW-0472">Membrane</keyword>
<keyword evidence="2" id="KW-0812">Transmembrane</keyword>
<accession>T0Q048</accession>
<dbReference type="PANTHER" id="PTHR24118:SF99">
    <property type="entry name" value="POTE ANKYRIN DOMAIN FAMILY MEMBER 3C-RELATED"/>
    <property type="match status" value="1"/>
</dbReference>
<dbReference type="OMA" id="HHACMEG"/>
<dbReference type="GeneID" id="19951869"/>
<evidence type="ECO:0000313" key="3">
    <source>
        <dbReference type="EMBL" id="EQC31219.1"/>
    </source>
</evidence>
<dbReference type="PANTHER" id="PTHR24118">
    <property type="entry name" value="POTE ANKYRIN DOMAIN"/>
    <property type="match status" value="1"/>
</dbReference>
<reference evidence="3 4" key="1">
    <citation type="submission" date="2012-04" db="EMBL/GenBank/DDBJ databases">
        <title>The Genome Sequence of Saprolegnia declina VS20.</title>
        <authorList>
            <consortium name="The Broad Institute Genome Sequencing Platform"/>
            <person name="Russ C."/>
            <person name="Nusbaum C."/>
            <person name="Tyler B."/>
            <person name="van West P."/>
            <person name="Dieguez-Uribeondo J."/>
            <person name="de Bruijn I."/>
            <person name="Tripathy S."/>
            <person name="Jiang R."/>
            <person name="Young S.K."/>
            <person name="Zeng Q."/>
            <person name="Gargeya S."/>
            <person name="Fitzgerald M."/>
            <person name="Haas B."/>
            <person name="Abouelleil A."/>
            <person name="Alvarado L."/>
            <person name="Arachchi H.M."/>
            <person name="Berlin A."/>
            <person name="Chapman S.B."/>
            <person name="Goldberg J."/>
            <person name="Griggs A."/>
            <person name="Gujja S."/>
            <person name="Hansen M."/>
            <person name="Howarth C."/>
            <person name="Imamovic A."/>
            <person name="Larimer J."/>
            <person name="McCowen C."/>
            <person name="Montmayeur A."/>
            <person name="Murphy C."/>
            <person name="Neiman D."/>
            <person name="Pearson M."/>
            <person name="Priest M."/>
            <person name="Roberts A."/>
            <person name="Saif S."/>
            <person name="Shea T."/>
            <person name="Sisk P."/>
            <person name="Sykes S."/>
            <person name="Wortman J."/>
            <person name="Nusbaum C."/>
            <person name="Birren B."/>
        </authorList>
    </citation>
    <scope>NUCLEOTIDE SEQUENCE [LARGE SCALE GENOMIC DNA]</scope>
    <source>
        <strain evidence="3 4">VS20</strain>
    </source>
</reference>
<dbReference type="RefSeq" id="XP_008615392.1">
    <property type="nucleotide sequence ID" value="XM_008617170.1"/>
</dbReference>
<dbReference type="InterPro" id="IPR002110">
    <property type="entry name" value="Ankyrin_rpt"/>
</dbReference>
<evidence type="ECO:0000313" key="4">
    <source>
        <dbReference type="Proteomes" id="UP000030762"/>
    </source>
</evidence>
<organism evidence="3 4">
    <name type="scientific">Saprolegnia diclina (strain VS20)</name>
    <dbReference type="NCBI Taxonomy" id="1156394"/>
    <lineage>
        <taxon>Eukaryota</taxon>
        <taxon>Sar</taxon>
        <taxon>Stramenopiles</taxon>
        <taxon>Oomycota</taxon>
        <taxon>Saprolegniomycetes</taxon>
        <taxon>Saprolegniales</taxon>
        <taxon>Saprolegniaceae</taxon>
        <taxon>Saprolegnia</taxon>
    </lineage>
</organism>
<keyword evidence="4" id="KW-1185">Reference proteome</keyword>
<sequence>MPHAPWEVESVDSDAVANDDVANDDETTSLLDLFAFNKEGELLRRLRTPGVVTDKDLATLNEDGDSVLSLAATYGNLPLVQAIAELVSSETLRLVAWTTLQRAVINNQVEVLTYLWDVIPNAATLTSSTTGNSLLHEAAECSGIETLLYLISRFPDLNLRNEAGETPYLAAKRKWAFPCAWHLEKAGANVYARANNGDTLCHYIIRYAFDEDALYEILEGFFGEDHTVDVANEAGERPIDLTTNPRIKALLSAEVDFRSAFPVHVLVRTNNVDRFDTWLADMRRDHPHDADDAITAALALPDSMGRTPLMHAARMFEDNRDTTQVLHRILEYISADVITAKDHEGHTALDMLMHEMVICAVNTIGANTAYRMRAIYAVARQGHLPLDCTHLPPEYHREANLMLTGTAPRTCIGDCMTNASSTSELVRAAAGRKWKELSGLLDRPRATDVLNQTDDWKRGGYTALHHVCRCGHVASLQLLLEQPDLDLNIESFDGKTALELAVNANFPEIVRRLLDASADPKADDDLDESKLAALCASATESQRLVYEYWALSLFDRGFYLANVGNVATAREMMAQKQTPMHAAMHVAFAKAALDEIAMNVDLDQQDINGETALMVAAKSGNIFNVDYLIAKDVNLDLEDNEDRSALLLAAMKGDALIVEILLQHGAEIYDDDDDRSTLARFAQLTIVESDELPPPEFLWPVRELLENEIKLRRDSPAFQQKRAFSMVTMSIDDVFYKGGFAKAIALSPKLGLKFLNDCVTLHRHEAEFLHLEAVYGQTTKKSALQAVLDLDLKDVDKTFATQKALLEHIVFRRLLDVKWKLFGQRLYFQQLLTNVLLLFTMATSSFYSSDVAPSMAASVFGLSTCVLIGFAYLTLKRLAPRTLYGDARYLRYGRRHFQYAMSMTFWEHRVSVLTRRLAGVFSALCVVALAIAAPHLHLAVWYPTFNTAVLLFTALYFVLTERQEMKAGYRIHFQSHTNKAQLLVYLTIITVFVPIKLNWFPISPEIEFGLSGFLTLALWVLSLQFLETEAANRAAWSTLVDELDATIDKELDFLRDALQHVQHFTSLTVSTIFADDLKHIGKSRSQLNVIVDDARKSNGEFRDKVLAALQSHLKKKLGQLKDKLLRLWAPKFDAKDMSARAECMLLFQMAQRSTMDAQLQKVSETVLDVVLARDLEHIETARALLKVIIETARLSCGVYRDMALAALQKQVKRTLTKLKEKLLTLWKLRLDAAEMDARAECVLLYNMSQRSTIKDELQKVIDAIENAVQNVITPPTECNDDGDTKPDDKLVALEAKVEAQSKQLEAVAAKLDAILALVSGVNNNGTRYDVQEV</sequence>
<dbReference type="InterPro" id="IPR036770">
    <property type="entry name" value="Ankyrin_rpt-contain_sf"/>
</dbReference>
<feature type="repeat" description="ANK" evidence="1">
    <location>
        <begin position="608"/>
        <end position="640"/>
    </location>
</feature>
<gene>
    <name evidence="3" type="ORF">SDRG_11142</name>
</gene>
<feature type="repeat" description="ANK" evidence="1">
    <location>
        <begin position="493"/>
        <end position="525"/>
    </location>
</feature>
<dbReference type="EMBL" id="JH767170">
    <property type="protein sequence ID" value="EQC31219.1"/>
    <property type="molecule type" value="Genomic_DNA"/>
</dbReference>
<protein>
    <submittedName>
        <fullName evidence="3">Uncharacterized protein</fullName>
    </submittedName>
</protein>
<feature type="repeat" description="ANK" evidence="1">
    <location>
        <begin position="130"/>
        <end position="162"/>
    </location>
</feature>
<dbReference type="SUPFAM" id="SSF48403">
    <property type="entry name" value="Ankyrin repeat"/>
    <property type="match status" value="2"/>
</dbReference>
<keyword evidence="2" id="KW-1133">Transmembrane helix</keyword>
<dbReference type="Gene3D" id="1.25.40.20">
    <property type="entry name" value="Ankyrin repeat-containing domain"/>
    <property type="match status" value="4"/>
</dbReference>
<proteinExistence type="predicted"/>
<feature type="transmembrane region" description="Helical" evidence="2">
    <location>
        <begin position="855"/>
        <end position="875"/>
    </location>
</feature>
<dbReference type="eggNOG" id="KOG0504">
    <property type="taxonomic scope" value="Eukaryota"/>
</dbReference>
<dbReference type="Proteomes" id="UP000030762">
    <property type="component" value="Unassembled WGS sequence"/>
</dbReference>
<feature type="transmembrane region" description="Helical" evidence="2">
    <location>
        <begin position="980"/>
        <end position="1002"/>
    </location>
</feature>
<dbReference type="OrthoDB" id="10057496at2759"/>
<name>T0Q048_SAPDV</name>
<dbReference type="InParanoid" id="T0Q048"/>
<dbReference type="VEuPathDB" id="FungiDB:SDRG_11142"/>
<dbReference type="PROSITE" id="PS50088">
    <property type="entry name" value="ANK_REPEAT"/>
    <property type="match status" value="4"/>
</dbReference>
<feature type="repeat" description="ANK" evidence="1">
    <location>
        <begin position="641"/>
        <end position="673"/>
    </location>
</feature>